<accession>A0A151RWT1</accession>
<protein>
    <submittedName>
        <fullName evidence="3">Uncharacterized protein</fullName>
    </submittedName>
</protein>
<evidence type="ECO:0000256" key="2">
    <source>
        <dbReference type="SAM" id="Phobius"/>
    </source>
</evidence>
<keyword evidence="4" id="KW-1185">Reference proteome</keyword>
<evidence type="ECO:0000313" key="4">
    <source>
        <dbReference type="Proteomes" id="UP000075243"/>
    </source>
</evidence>
<feature type="region of interest" description="Disordered" evidence="1">
    <location>
        <begin position="1"/>
        <end position="26"/>
    </location>
</feature>
<feature type="compositionally biased region" description="Pro residues" evidence="1">
    <location>
        <begin position="1"/>
        <end position="18"/>
    </location>
</feature>
<feature type="transmembrane region" description="Helical" evidence="2">
    <location>
        <begin position="52"/>
        <end position="73"/>
    </location>
</feature>
<organism evidence="3 4">
    <name type="scientific">Cajanus cajan</name>
    <name type="common">Pigeon pea</name>
    <name type="synonym">Cajanus indicus</name>
    <dbReference type="NCBI Taxonomy" id="3821"/>
    <lineage>
        <taxon>Eukaryota</taxon>
        <taxon>Viridiplantae</taxon>
        <taxon>Streptophyta</taxon>
        <taxon>Embryophyta</taxon>
        <taxon>Tracheophyta</taxon>
        <taxon>Spermatophyta</taxon>
        <taxon>Magnoliopsida</taxon>
        <taxon>eudicotyledons</taxon>
        <taxon>Gunneridae</taxon>
        <taxon>Pentapetalae</taxon>
        <taxon>rosids</taxon>
        <taxon>fabids</taxon>
        <taxon>Fabales</taxon>
        <taxon>Fabaceae</taxon>
        <taxon>Papilionoideae</taxon>
        <taxon>50 kb inversion clade</taxon>
        <taxon>NPAAA clade</taxon>
        <taxon>indigoferoid/millettioid clade</taxon>
        <taxon>Phaseoleae</taxon>
        <taxon>Cajanus</taxon>
    </lineage>
</organism>
<dbReference type="OMA" id="PYDAYAP"/>
<proteinExistence type="predicted"/>
<sequence>MASNYLPPPGIPSEPSVPEPWSWTPTLPTFPPPTSYFSSSDDSDSDSSSSTFGIIIGISVGVLGIILLFAIWYKYLRKKHGK</sequence>
<evidence type="ECO:0000313" key="3">
    <source>
        <dbReference type="EMBL" id="KYP46947.1"/>
    </source>
</evidence>
<reference evidence="3" key="1">
    <citation type="journal article" date="2012" name="Nat. Biotechnol.">
        <title>Draft genome sequence of pigeonpea (Cajanus cajan), an orphan legume crop of resource-poor farmers.</title>
        <authorList>
            <person name="Varshney R.K."/>
            <person name="Chen W."/>
            <person name="Li Y."/>
            <person name="Bharti A.K."/>
            <person name="Saxena R.K."/>
            <person name="Schlueter J.A."/>
            <person name="Donoghue M.T."/>
            <person name="Azam S."/>
            <person name="Fan G."/>
            <person name="Whaley A.M."/>
            <person name="Farmer A.D."/>
            <person name="Sheridan J."/>
            <person name="Iwata A."/>
            <person name="Tuteja R."/>
            <person name="Penmetsa R.V."/>
            <person name="Wu W."/>
            <person name="Upadhyaya H.D."/>
            <person name="Yang S.P."/>
            <person name="Shah T."/>
            <person name="Saxena K.B."/>
            <person name="Michael T."/>
            <person name="McCombie W.R."/>
            <person name="Yang B."/>
            <person name="Zhang G."/>
            <person name="Yang H."/>
            <person name="Wang J."/>
            <person name="Spillane C."/>
            <person name="Cook D.R."/>
            <person name="May G.D."/>
            <person name="Xu X."/>
            <person name="Jackson S.A."/>
        </authorList>
    </citation>
    <scope>NUCLEOTIDE SEQUENCE [LARGE SCALE GENOMIC DNA]</scope>
</reference>
<keyword evidence="2" id="KW-1133">Transmembrane helix</keyword>
<keyword evidence="2" id="KW-0812">Transmembrane</keyword>
<dbReference type="AlphaFoldDB" id="A0A151RWT1"/>
<dbReference type="EMBL" id="KQ483542">
    <property type="protein sequence ID" value="KYP46947.1"/>
    <property type="molecule type" value="Genomic_DNA"/>
</dbReference>
<dbReference type="Gramene" id="C.cajan_29970.t">
    <property type="protein sequence ID" value="C.cajan_29970.t.cds1"/>
    <property type="gene ID" value="C.cajan_29970"/>
</dbReference>
<dbReference type="Proteomes" id="UP000075243">
    <property type="component" value="Unassembled WGS sequence"/>
</dbReference>
<evidence type="ECO:0000256" key="1">
    <source>
        <dbReference type="SAM" id="MobiDB-lite"/>
    </source>
</evidence>
<gene>
    <name evidence="3" type="ORF">KK1_031429</name>
</gene>
<keyword evidence="2" id="KW-0472">Membrane</keyword>
<name>A0A151RWT1_CAJCA</name>